<evidence type="ECO:0000313" key="2">
    <source>
        <dbReference type="EMBL" id="CAI9964456.1"/>
    </source>
</evidence>
<dbReference type="EMBL" id="CATOUU010000977">
    <property type="protein sequence ID" value="CAI9964456.1"/>
    <property type="molecule type" value="Genomic_DNA"/>
</dbReference>
<keyword evidence="4" id="KW-1185">Reference proteome</keyword>
<protein>
    <submittedName>
        <fullName evidence="2">Uncharacterized protein</fullName>
    </submittedName>
</protein>
<organism evidence="2">
    <name type="scientific">Hexamita inflata</name>
    <dbReference type="NCBI Taxonomy" id="28002"/>
    <lineage>
        <taxon>Eukaryota</taxon>
        <taxon>Metamonada</taxon>
        <taxon>Diplomonadida</taxon>
        <taxon>Hexamitidae</taxon>
        <taxon>Hexamitinae</taxon>
        <taxon>Hexamita</taxon>
    </lineage>
</organism>
<dbReference type="InterPro" id="IPR026847">
    <property type="entry name" value="VPS13"/>
</dbReference>
<comment type="caution">
    <text evidence="2">The sequence shown here is derived from an EMBL/GenBank/DDBJ whole genome shotgun (WGS) entry which is preliminary data.</text>
</comment>
<name>A0AA86QR35_9EUKA</name>
<evidence type="ECO:0000256" key="1">
    <source>
        <dbReference type="ARBA" id="ARBA00006545"/>
    </source>
</evidence>
<dbReference type="PANTHER" id="PTHR16166:SF93">
    <property type="entry name" value="INTERMEMBRANE LIPID TRANSFER PROTEIN VPS13"/>
    <property type="match status" value="1"/>
</dbReference>
<gene>
    <name evidence="3" type="ORF">HINF_LOCUS48785</name>
    <name evidence="2" type="ORF">HINF_LOCUS52101</name>
</gene>
<reference evidence="2" key="1">
    <citation type="submission" date="2023-06" db="EMBL/GenBank/DDBJ databases">
        <authorList>
            <person name="Kurt Z."/>
        </authorList>
    </citation>
    <scope>NUCLEOTIDE SEQUENCE</scope>
</reference>
<dbReference type="EMBL" id="CAXDID020000226">
    <property type="protein sequence ID" value="CAL6059524.1"/>
    <property type="molecule type" value="Genomic_DNA"/>
</dbReference>
<dbReference type="GO" id="GO:0045053">
    <property type="term" value="P:protein retention in Golgi apparatus"/>
    <property type="evidence" value="ECO:0007669"/>
    <property type="project" value="TreeGrafter"/>
</dbReference>
<dbReference type="AlphaFoldDB" id="A0AA86QR35"/>
<evidence type="ECO:0000313" key="3">
    <source>
        <dbReference type="EMBL" id="CAL6059524.1"/>
    </source>
</evidence>
<evidence type="ECO:0000313" key="4">
    <source>
        <dbReference type="Proteomes" id="UP001642409"/>
    </source>
</evidence>
<sequence length="91" mass="9208">MAAANAFTSLGTGLFEGITGIFVQPIQGGMEEGVAGVFKGIGKGISGVFMKPVAGVVDFFSHMSLAAQTGMQQKAAAERAQRVFAGGVIGK</sequence>
<dbReference type="Proteomes" id="UP001642409">
    <property type="component" value="Unassembled WGS sequence"/>
</dbReference>
<accession>A0AA86QR35</accession>
<proteinExistence type="inferred from homology"/>
<comment type="similarity">
    <text evidence="1">Belongs to the VPS13 family.</text>
</comment>
<reference evidence="3 4" key="2">
    <citation type="submission" date="2024-07" db="EMBL/GenBank/DDBJ databases">
        <authorList>
            <person name="Akdeniz Z."/>
        </authorList>
    </citation>
    <scope>NUCLEOTIDE SEQUENCE [LARGE SCALE GENOMIC DNA]</scope>
</reference>
<dbReference type="GO" id="GO:0006623">
    <property type="term" value="P:protein targeting to vacuole"/>
    <property type="evidence" value="ECO:0007669"/>
    <property type="project" value="TreeGrafter"/>
</dbReference>
<dbReference type="PANTHER" id="PTHR16166">
    <property type="entry name" value="VACUOLAR PROTEIN SORTING-ASSOCIATED PROTEIN VPS13"/>
    <property type="match status" value="1"/>
</dbReference>